<dbReference type="InterPro" id="IPR051536">
    <property type="entry name" value="UDG_Type-4/5"/>
</dbReference>
<dbReference type="PANTHER" id="PTHR33693">
    <property type="entry name" value="TYPE-5 URACIL-DNA GLYCOSYLASE"/>
    <property type="match status" value="1"/>
</dbReference>
<sequence length="188" mass="21122">MLKDESLPFTRGATNLVFGVGSPDTKILFIGEGPGYWEDQKGEPFVGNAGKLLNSLIQSIKLSREDVYITNVVHHRPPNNRDPEPEEIEAYQKYLDSIIEIISPMVIVTLGRFSMGKFLPGVKITAVHGKRFGINWKGKELIVVPMFHPAAGLRSGEVLRLLKEDFMKLPEVFSELKKENKSQQMSLI</sequence>
<evidence type="ECO:0000256" key="2">
    <source>
        <dbReference type="ARBA" id="ARBA00006521"/>
    </source>
</evidence>
<dbReference type="SMART" id="SM00986">
    <property type="entry name" value="UDG"/>
    <property type="match status" value="1"/>
</dbReference>
<dbReference type="GO" id="GO:0006281">
    <property type="term" value="P:DNA repair"/>
    <property type="evidence" value="ECO:0007669"/>
    <property type="project" value="UniProtKB-KW"/>
</dbReference>
<evidence type="ECO:0000256" key="8">
    <source>
        <dbReference type="ARBA" id="ARBA00022801"/>
    </source>
</evidence>
<dbReference type="PANTHER" id="PTHR33693:SF1">
    <property type="entry name" value="TYPE-4 URACIL-DNA GLYCOSYLASE"/>
    <property type="match status" value="1"/>
</dbReference>
<dbReference type="SMART" id="SM00987">
    <property type="entry name" value="UreE_C"/>
    <property type="match status" value="1"/>
</dbReference>
<evidence type="ECO:0000259" key="12">
    <source>
        <dbReference type="SMART" id="SM00986"/>
    </source>
</evidence>
<evidence type="ECO:0000256" key="9">
    <source>
        <dbReference type="ARBA" id="ARBA00023004"/>
    </source>
</evidence>
<evidence type="ECO:0000256" key="4">
    <source>
        <dbReference type="ARBA" id="ARBA00019403"/>
    </source>
</evidence>
<evidence type="ECO:0000256" key="6">
    <source>
        <dbReference type="ARBA" id="ARBA00022723"/>
    </source>
</evidence>
<dbReference type="InterPro" id="IPR005122">
    <property type="entry name" value="Uracil-DNA_glycosylase-like"/>
</dbReference>
<dbReference type="Proteomes" id="UP000177091">
    <property type="component" value="Unassembled WGS sequence"/>
</dbReference>
<dbReference type="GO" id="GO:0046872">
    <property type="term" value="F:metal ion binding"/>
    <property type="evidence" value="ECO:0007669"/>
    <property type="project" value="UniProtKB-KW"/>
</dbReference>
<reference evidence="13 14" key="1">
    <citation type="journal article" date="2016" name="Nat. Commun.">
        <title>Thousands of microbial genomes shed light on interconnected biogeochemical processes in an aquifer system.</title>
        <authorList>
            <person name="Anantharaman K."/>
            <person name="Brown C.T."/>
            <person name="Hug L.A."/>
            <person name="Sharon I."/>
            <person name="Castelle C.J."/>
            <person name="Probst A.J."/>
            <person name="Thomas B.C."/>
            <person name="Singh A."/>
            <person name="Wilkins M.J."/>
            <person name="Karaoz U."/>
            <person name="Brodie E.L."/>
            <person name="Williams K.H."/>
            <person name="Hubbard S.S."/>
            <person name="Banfield J.F."/>
        </authorList>
    </citation>
    <scope>NUCLEOTIDE SEQUENCE [LARGE SCALE GENOMIC DNA]</scope>
</reference>
<evidence type="ECO:0000313" key="13">
    <source>
        <dbReference type="EMBL" id="OGM04828.1"/>
    </source>
</evidence>
<keyword evidence="9" id="KW-0408">Iron</keyword>
<accession>A0A1F7WRP5</accession>
<name>A0A1F7WRP5_9BACT</name>
<gene>
    <name evidence="13" type="ORF">A2112_01825</name>
</gene>
<dbReference type="InterPro" id="IPR036895">
    <property type="entry name" value="Uracil-DNA_glycosylase-like_sf"/>
</dbReference>
<evidence type="ECO:0000256" key="1">
    <source>
        <dbReference type="ARBA" id="ARBA00001400"/>
    </source>
</evidence>
<keyword evidence="11" id="KW-0234">DNA repair</keyword>
<dbReference type="Pfam" id="PF03167">
    <property type="entry name" value="UDG"/>
    <property type="match status" value="1"/>
</dbReference>
<dbReference type="NCBIfam" id="TIGR00758">
    <property type="entry name" value="UDG_fam4"/>
    <property type="match status" value="1"/>
</dbReference>
<comment type="catalytic activity">
    <reaction evidence="1">
        <text>Hydrolyzes single-stranded DNA or mismatched double-stranded DNA and polynucleotides, releasing free uracil.</text>
        <dbReference type="EC" id="3.2.2.27"/>
    </reaction>
</comment>
<dbReference type="EMBL" id="MGFK01000005">
    <property type="protein sequence ID" value="OGM04828.1"/>
    <property type="molecule type" value="Genomic_DNA"/>
</dbReference>
<evidence type="ECO:0000256" key="11">
    <source>
        <dbReference type="ARBA" id="ARBA00023204"/>
    </source>
</evidence>
<feature type="domain" description="Uracil-DNA glycosylase-like" evidence="12">
    <location>
        <begin position="18"/>
        <end position="167"/>
    </location>
</feature>
<proteinExistence type="inferred from homology"/>
<evidence type="ECO:0000256" key="7">
    <source>
        <dbReference type="ARBA" id="ARBA00022763"/>
    </source>
</evidence>
<comment type="similarity">
    <text evidence="2">Belongs to the uracil-DNA glycosylase (UDG) superfamily. Type 4 (UDGa) family.</text>
</comment>
<evidence type="ECO:0000313" key="14">
    <source>
        <dbReference type="Proteomes" id="UP000177091"/>
    </source>
</evidence>
<dbReference type="GO" id="GO:0051539">
    <property type="term" value="F:4 iron, 4 sulfur cluster binding"/>
    <property type="evidence" value="ECO:0007669"/>
    <property type="project" value="UniProtKB-KW"/>
</dbReference>
<keyword evidence="8" id="KW-0378">Hydrolase</keyword>
<organism evidence="13 14">
    <name type="scientific">Candidatus Woesebacteria bacterium GWA1_42_12</name>
    <dbReference type="NCBI Taxonomy" id="1802472"/>
    <lineage>
        <taxon>Bacteria</taxon>
        <taxon>Candidatus Woeseibacteriota</taxon>
    </lineage>
</organism>
<dbReference type="AlphaFoldDB" id="A0A1F7WRP5"/>
<protein>
    <recommendedName>
        <fullName evidence="4">Type-4 uracil-DNA glycosylase</fullName>
        <ecNumber evidence="3">3.2.2.27</ecNumber>
    </recommendedName>
</protein>
<dbReference type="InterPro" id="IPR005273">
    <property type="entry name" value="Ura-DNA_glyco_family4"/>
</dbReference>
<dbReference type="GO" id="GO:0004844">
    <property type="term" value="F:uracil DNA N-glycosylase activity"/>
    <property type="evidence" value="ECO:0007669"/>
    <property type="project" value="UniProtKB-EC"/>
</dbReference>
<dbReference type="CDD" id="cd10030">
    <property type="entry name" value="UDG-F4_TTUDGA_SPO1dp_like"/>
    <property type="match status" value="1"/>
</dbReference>
<keyword evidence="10" id="KW-0411">Iron-sulfur</keyword>
<dbReference type="EC" id="3.2.2.27" evidence="3"/>
<evidence type="ECO:0000256" key="5">
    <source>
        <dbReference type="ARBA" id="ARBA00022485"/>
    </source>
</evidence>
<comment type="caution">
    <text evidence="13">The sequence shown here is derived from an EMBL/GenBank/DDBJ whole genome shotgun (WGS) entry which is preliminary data.</text>
</comment>
<dbReference type="Gene3D" id="3.40.470.10">
    <property type="entry name" value="Uracil-DNA glycosylase-like domain"/>
    <property type="match status" value="1"/>
</dbReference>
<keyword evidence="7" id="KW-0227">DNA damage</keyword>
<keyword evidence="6" id="KW-0479">Metal-binding</keyword>
<dbReference type="SUPFAM" id="SSF52141">
    <property type="entry name" value="Uracil-DNA glycosylase-like"/>
    <property type="match status" value="1"/>
</dbReference>
<keyword evidence="5" id="KW-0004">4Fe-4S</keyword>
<evidence type="ECO:0000256" key="3">
    <source>
        <dbReference type="ARBA" id="ARBA00012030"/>
    </source>
</evidence>
<evidence type="ECO:0000256" key="10">
    <source>
        <dbReference type="ARBA" id="ARBA00023014"/>
    </source>
</evidence>